<proteinExistence type="predicted"/>
<evidence type="ECO:0000313" key="1">
    <source>
        <dbReference type="EMBL" id="OOK71245.1"/>
    </source>
</evidence>
<dbReference type="EMBL" id="MVBN01000006">
    <property type="protein sequence ID" value="OOK71245.1"/>
    <property type="molecule type" value="Genomic_DNA"/>
</dbReference>
<sequence>MAPGLNFFVGQPSVTGLSLLTGALGTAAKDLGWIPPWWD</sequence>
<accession>A0A1V3WWE3</accession>
<protein>
    <submittedName>
        <fullName evidence="1">Uncharacterized protein</fullName>
    </submittedName>
</protein>
<comment type="caution">
    <text evidence="1">The sequence shown here is derived from an EMBL/GenBank/DDBJ whole genome shotgun (WGS) entry which is preliminary data.</text>
</comment>
<reference evidence="1 2" key="1">
    <citation type="submission" date="2017-02" db="EMBL/GenBank/DDBJ databases">
        <title>Complete genome sequences of Mycobacterium kansasii strains isolated from rhesus macaques.</title>
        <authorList>
            <person name="Panda A."/>
            <person name="Nagaraj S."/>
            <person name="Zhao X."/>
            <person name="Tettelin H."/>
            <person name="Detolla L.J."/>
        </authorList>
    </citation>
    <scope>NUCLEOTIDE SEQUENCE [LARGE SCALE GENOMIC DNA]</scope>
    <source>
        <strain evidence="1 2">11-3469</strain>
    </source>
</reference>
<gene>
    <name evidence="1" type="ORF">BZL29_5904</name>
</gene>
<dbReference type="Proteomes" id="UP000188532">
    <property type="component" value="Unassembled WGS sequence"/>
</dbReference>
<organism evidence="1 2">
    <name type="scientific">Mycobacterium kansasii</name>
    <dbReference type="NCBI Taxonomy" id="1768"/>
    <lineage>
        <taxon>Bacteria</taxon>
        <taxon>Bacillati</taxon>
        <taxon>Actinomycetota</taxon>
        <taxon>Actinomycetes</taxon>
        <taxon>Mycobacteriales</taxon>
        <taxon>Mycobacteriaceae</taxon>
        <taxon>Mycobacterium</taxon>
    </lineage>
</organism>
<evidence type="ECO:0000313" key="2">
    <source>
        <dbReference type="Proteomes" id="UP000188532"/>
    </source>
</evidence>
<name>A0A1V3WWE3_MYCKA</name>
<dbReference type="AlphaFoldDB" id="A0A1V3WWE3"/>